<protein>
    <recommendedName>
        <fullName evidence="1">HigA2-like helix-turn-helix domain-containing protein</fullName>
    </recommendedName>
</protein>
<dbReference type="EMBL" id="UOGE01000105">
    <property type="protein sequence ID" value="VAX25361.1"/>
    <property type="molecule type" value="Genomic_DNA"/>
</dbReference>
<dbReference type="Pfam" id="PF13744">
    <property type="entry name" value="HTH_37"/>
    <property type="match status" value="1"/>
</dbReference>
<name>A0A3B1CFM5_9ZZZZ</name>
<accession>A0A3B1CFM5</accession>
<sequence>MKKEIEYTESSGNVFADLGLENSKELLAKSALALEVLKIIKHRKLTQAQAAKILDTDQSQISILKTGDCLQRFTFDRLLSWLTKLDRDVTLTVRHKPRGHERGLLEVSV</sequence>
<gene>
    <name evidence="2" type="ORF">MNBD_NITROSPINAE02-687</name>
</gene>
<dbReference type="Gene3D" id="1.10.260.40">
    <property type="entry name" value="lambda repressor-like DNA-binding domains"/>
    <property type="match status" value="1"/>
</dbReference>
<feature type="domain" description="HigA2-like helix-turn-helix" evidence="1">
    <location>
        <begin position="14"/>
        <end position="93"/>
    </location>
</feature>
<reference evidence="2" key="1">
    <citation type="submission" date="2018-06" db="EMBL/GenBank/DDBJ databases">
        <authorList>
            <person name="Zhirakovskaya E."/>
        </authorList>
    </citation>
    <scope>NUCLEOTIDE SEQUENCE</scope>
</reference>
<proteinExistence type="predicted"/>
<organism evidence="2">
    <name type="scientific">hydrothermal vent metagenome</name>
    <dbReference type="NCBI Taxonomy" id="652676"/>
    <lineage>
        <taxon>unclassified sequences</taxon>
        <taxon>metagenomes</taxon>
        <taxon>ecological metagenomes</taxon>
    </lineage>
</organism>
<dbReference type="AlphaFoldDB" id="A0A3B1CFM5"/>
<dbReference type="InterPro" id="IPR010982">
    <property type="entry name" value="Lambda_DNA-bd_dom_sf"/>
</dbReference>
<evidence type="ECO:0000259" key="1">
    <source>
        <dbReference type="Pfam" id="PF13744"/>
    </source>
</evidence>
<evidence type="ECO:0000313" key="2">
    <source>
        <dbReference type="EMBL" id="VAX25361.1"/>
    </source>
</evidence>
<dbReference type="GO" id="GO:0003677">
    <property type="term" value="F:DNA binding"/>
    <property type="evidence" value="ECO:0007669"/>
    <property type="project" value="InterPro"/>
</dbReference>
<dbReference type="InterPro" id="IPR039554">
    <property type="entry name" value="HigA2-like_HTH"/>
</dbReference>
<dbReference type="SUPFAM" id="SSF47413">
    <property type="entry name" value="lambda repressor-like DNA-binding domains"/>
    <property type="match status" value="1"/>
</dbReference>